<evidence type="ECO:0000313" key="2">
    <source>
        <dbReference type="Proteomes" id="UP000597444"/>
    </source>
</evidence>
<proteinExistence type="predicted"/>
<dbReference type="InterPro" id="IPR027417">
    <property type="entry name" value="P-loop_NTPase"/>
</dbReference>
<dbReference type="EMBL" id="BNJK01000001">
    <property type="protein sequence ID" value="GHO90137.1"/>
    <property type="molecule type" value="Genomic_DNA"/>
</dbReference>
<dbReference type="SUPFAM" id="SSF52540">
    <property type="entry name" value="P-loop containing nucleoside triphosphate hydrolases"/>
    <property type="match status" value="1"/>
</dbReference>
<keyword evidence="2" id="KW-1185">Reference proteome</keyword>
<name>A0A8J3N0D3_9CHLR</name>
<sequence>MILTDEIRMRMRIAYALRNVPEEKLACLLPCSAFPQPGDMVLTRLETIGKNTHLELTDGRRATLHKDDLLAVVFGNRYAPLQFEGYARMRGDRCDLLSMGGLCGLFESKHDSVAEPSRLRLLGAFGDAEGQRLTLQSFALPPPPQGPTRYPLLIAVCGTLMDAGKTHTAMSLIIGLRRHGYRVAAIKLTGTATGTDRWTMLDAGASEVLEFLDGGWPSTYLCTVEDLLDLSHLLLSHISAHGTDCTVIEIADGLLQRETAALLQTARFTRMIDAWVLAASDPLGVVGALSLLRRWQIEPLAISGRVSMSALNRQETEAATGLPCLTAQQLQTGEIIAQRLKARQHLSLPLLSLPEENTARGKENL</sequence>
<dbReference type="Proteomes" id="UP000597444">
    <property type="component" value="Unassembled WGS sequence"/>
</dbReference>
<dbReference type="RefSeq" id="WP_220201131.1">
    <property type="nucleotide sequence ID" value="NZ_BNJK01000001.1"/>
</dbReference>
<evidence type="ECO:0000313" key="1">
    <source>
        <dbReference type="EMBL" id="GHO90137.1"/>
    </source>
</evidence>
<gene>
    <name evidence="1" type="ORF">KSF_001850</name>
</gene>
<reference evidence="1" key="1">
    <citation type="submission" date="2020-10" db="EMBL/GenBank/DDBJ databases">
        <title>Taxonomic study of unclassified bacteria belonging to the class Ktedonobacteria.</title>
        <authorList>
            <person name="Yabe S."/>
            <person name="Wang C.M."/>
            <person name="Zheng Y."/>
            <person name="Sakai Y."/>
            <person name="Cavaletti L."/>
            <person name="Monciardini P."/>
            <person name="Donadio S."/>
        </authorList>
    </citation>
    <scope>NUCLEOTIDE SEQUENCE</scope>
    <source>
        <strain evidence="1">ID150040</strain>
    </source>
</reference>
<comment type="caution">
    <text evidence="1">The sequence shown here is derived from an EMBL/GenBank/DDBJ whole genome shotgun (WGS) entry which is preliminary data.</text>
</comment>
<dbReference type="Gene3D" id="3.40.50.300">
    <property type="entry name" value="P-loop containing nucleotide triphosphate hydrolases"/>
    <property type="match status" value="1"/>
</dbReference>
<organism evidence="1 2">
    <name type="scientific">Reticulibacter mediterranei</name>
    <dbReference type="NCBI Taxonomy" id="2778369"/>
    <lineage>
        <taxon>Bacteria</taxon>
        <taxon>Bacillati</taxon>
        <taxon>Chloroflexota</taxon>
        <taxon>Ktedonobacteria</taxon>
        <taxon>Ktedonobacterales</taxon>
        <taxon>Reticulibacteraceae</taxon>
        <taxon>Reticulibacter</taxon>
    </lineage>
</organism>
<dbReference type="AlphaFoldDB" id="A0A8J3N0D3"/>
<accession>A0A8J3N0D3</accession>
<protein>
    <submittedName>
        <fullName evidence="1">DUF1611 domain-containing protein</fullName>
    </submittedName>
</protein>